<dbReference type="HAMAP" id="MF_00227">
    <property type="entry name" value="RNase_P"/>
    <property type="match status" value="1"/>
</dbReference>
<evidence type="ECO:0000256" key="4">
    <source>
        <dbReference type="ARBA" id="ARBA00022801"/>
    </source>
</evidence>
<name>A0A1D8ATD7_9BACT</name>
<evidence type="ECO:0000256" key="2">
    <source>
        <dbReference type="ARBA" id="ARBA00022722"/>
    </source>
</evidence>
<evidence type="ECO:0000256" key="1">
    <source>
        <dbReference type="ARBA" id="ARBA00022694"/>
    </source>
</evidence>
<dbReference type="GO" id="GO:0042781">
    <property type="term" value="F:3'-tRNA processing endoribonuclease activity"/>
    <property type="evidence" value="ECO:0007669"/>
    <property type="project" value="TreeGrafter"/>
</dbReference>
<evidence type="ECO:0000256" key="6">
    <source>
        <dbReference type="HAMAP-Rule" id="MF_00227"/>
    </source>
</evidence>
<comment type="similarity">
    <text evidence="6">Belongs to the RnpA family.</text>
</comment>
<dbReference type="PANTHER" id="PTHR33992:SF1">
    <property type="entry name" value="RIBONUCLEASE P PROTEIN COMPONENT"/>
    <property type="match status" value="1"/>
</dbReference>
<dbReference type="InterPro" id="IPR020568">
    <property type="entry name" value="Ribosomal_Su5_D2-typ_SF"/>
</dbReference>
<dbReference type="GO" id="GO:0000049">
    <property type="term" value="F:tRNA binding"/>
    <property type="evidence" value="ECO:0007669"/>
    <property type="project" value="UniProtKB-UniRule"/>
</dbReference>
<evidence type="ECO:0000313" key="8">
    <source>
        <dbReference type="EMBL" id="AOS44153.1"/>
    </source>
</evidence>
<dbReference type="EC" id="3.1.26.5" evidence="6 7"/>
<dbReference type="RefSeq" id="WP_069961437.1">
    <property type="nucleotide sequence ID" value="NZ_CP016094.1"/>
</dbReference>
<dbReference type="OrthoDB" id="196189at2"/>
<accession>A0A1D8ATD7</accession>
<keyword evidence="5 6" id="KW-0694">RNA-binding</keyword>
<sequence length="122" mass="13743">MRLRAGQRLRRNGDFRAVREQGRRLDCGVFQFTWRVRPPGESATPARVGVVASRASVGNAVMRARAKRRLRELYRKHQHLVPPTVDLVLTARGSLLRIDFAEAAQRFIHACGKLPPPSPTHA</sequence>
<dbReference type="GO" id="GO:0004526">
    <property type="term" value="F:ribonuclease P activity"/>
    <property type="evidence" value="ECO:0007669"/>
    <property type="project" value="UniProtKB-UniRule"/>
</dbReference>
<evidence type="ECO:0000256" key="3">
    <source>
        <dbReference type="ARBA" id="ARBA00022759"/>
    </source>
</evidence>
<proteinExistence type="inferred from homology"/>
<dbReference type="PANTHER" id="PTHR33992">
    <property type="entry name" value="RIBONUCLEASE P PROTEIN COMPONENT"/>
    <property type="match status" value="1"/>
</dbReference>
<protein>
    <recommendedName>
        <fullName evidence="6 7">Ribonuclease P protein component</fullName>
        <shortName evidence="6">RNase P protein</shortName>
        <shortName evidence="6">RNaseP protein</shortName>
        <ecNumber evidence="6 7">3.1.26.5</ecNumber>
    </recommendedName>
    <alternativeName>
        <fullName evidence="6">Protein C5</fullName>
    </alternativeName>
</protein>
<reference evidence="8 9" key="1">
    <citation type="submission" date="2016-06" db="EMBL/GenBank/DDBJ databases">
        <title>Three novel species with peptidoglycan cell walls form the new genus Lacunisphaera gen. nov. in the family Opitutaceae of the verrucomicrobial subdivision 4.</title>
        <authorList>
            <person name="Rast P."/>
            <person name="Gloeckner I."/>
            <person name="Jogler M."/>
            <person name="Boedeker C."/>
            <person name="Jeske O."/>
            <person name="Wiegand S."/>
            <person name="Reinhardt R."/>
            <person name="Schumann P."/>
            <person name="Rohde M."/>
            <person name="Spring S."/>
            <person name="Gloeckner F.O."/>
            <person name="Jogler C."/>
        </authorList>
    </citation>
    <scope>NUCLEOTIDE SEQUENCE [LARGE SCALE GENOMIC DNA]</scope>
    <source>
        <strain evidence="8 9">IG16b</strain>
    </source>
</reference>
<dbReference type="Gene3D" id="3.30.230.10">
    <property type="match status" value="1"/>
</dbReference>
<dbReference type="InterPro" id="IPR000100">
    <property type="entry name" value="RNase_P"/>
</dbReference>
<comment type="function">
    <text evidence="6">RNaseP catalyzes the removal of the 5'-leader sequence from pre-tRNA to produce the mature 5'-terminus. It can also cleave other RNA substrates such as 4.5S RNA. The protein component plays an auxiliary but essential role in vivo by binding to the 5'-leader sequence and broadening the substrate specificity of the ribozyme.</text>
</comment>
<evidence type="ECO:0000256" key="7">
    <source>
        <dbReference type="NCBIfam" id="TIGR00188"/>
    </source>
</evidence>
<dbReference type="Proteomes" id="UP000095228">
    <property type="component" value="Chromosome"/>
</dbReference>
<comment type="catalytic activity">
    <reaction evidence="6">
        <text>Endonucleolytic cleavage of RNA, removing 5'-extranucleotides from tRNA precursor.</text>
        <dbReference type="EC" id="3.1.26.5"/>
    </reaction>
</comment>
<dbReference type="GO" id="GO:0001682">
    <property type="term" value="P:tRNA 5'-leader removal"/>
    <property type="evidence" value="ECO:0007669"/>
    <property type="project" value="UniProtKB-UniRule"/>
</dbReference>
<keyword evidence="4 6" id="KW-0378">Hydrolase</keyword>
<keyword evidence="2 6" id="KW-0540">Nuclease</keyword>
<keyword evidence="1 6" id="KW-0819">tRNA processing</keyword>
<dbReference type="AlphaFoldDB" id="A0A1D8ATD7"/>
<gene>
    <name evidence="6" type="primary">rnpA</name>
    <name evidence="8" type="ORF">Verru16b_01214</name>
</gene>
<dbReference type="STRING" id="1838286.Verru16b_01214"/>
<dbReference type="EMBL" id="CP016094">
    <property type="protein sequence ID" value="AOS44153.1"/>
    <property type="molecule type" value="Genomic_DNA"/>
</dbReference>
<organism evidence="8 9">
    <name type="scientific">Lacunisphaera limnophila</name>
    <dbReference type="NCBI Taxonomy" id="1838286"/>
    <lineage>
        <taxon>Bacteria</taxon>
        <taxon>Pseudomonadati</taxon>
        <taxon>Verrucomicrobiota</taxon>
        <taxon>Opitutia</taxon>
        <taxon>Opitutales</taxon>
        <taxon>Opitutaceae</taxon>
        <taxon>Lacunisphaera</taxon>
    </lineage>
</organism>
<keyword evidence="3 6" id="KW-0255">Endonuclease</keyword>
<keyword evidence="9" id="KW-1185">Reference proteome</keyword>
<dbReference type="NCBIfam" id="TIGR00188">
    <property type="entry name" value="rnpA"/>
    <property type="match status" value="1"/>
</dbReference>
<dbReference type="InterPro" id="IPR014721">
    <property type="entry name" value="Ribsml_uS5_D2-typ_fold_subgr"/>
</dbReference>
<dbReference type="SUPFAM" id="SSF54211">
    <property type="entry name" value="Ribosomal protein S5 domain 2-like"/>
    <property type="match status" value="1"/>
</dbReference>
<dbReference type="KEGG" id="obg:Verru16b_01214"/>
<evidence type="ECO:0000313" key="9">
    <source>
        <dbReference type="Proteomes" id="UP000095228"/>
    </source>
</evidence>
<dbReference type="Pfam" id="PF00825">
    <property type="entry name" value="Ribonuclease_P"/>
    <property type="match status" value="1"/>
</dbReference>
<evidence type="ECO:0000256" key="5">
    <source>
        <dbReference type="ARBA" id="ARBA00022884"/>
    </source>
</evidence>
<dbReference type="GO" id="GO:0030677">
    <property type="term" value="C:ribonuclease P complex"/>
    <property type="evidence" value="ECO:0007669"/>
    <property type="project" value="TreeGrafter"/>
</dbReference>
<comment type="subunit">
    <text evidence="6">Consists of a catalytic RNA component (M1 or rnpB) and a protein subunit.</text>
</comment>